<accession>A0AA39FXR9</accession>
<feature type="compositionally biased region" description="Polar residues" evidence="1">
    <location>
        <begin position="668"/>
        <end position="677"/>
    </location>
</feature>
<reference evidence="2" key="1">
    <citation type="journal article" date="2023" name="bioRxiv">
        <title>Scaffold-level genome assemblies of two parasitoid biocontrol wasps reveal the parthenogenesis mechanism and an associated novel virus.</title>
        <authorList>
            <person name="Inwood S."/>
            <person name="Skelly J."/>
            <person name="Guhlin J."/>
            <person name="Harrop T."/>
            <person name="Goldson S."/>
            <person name="Dearden P."/>
        </authorList>
    </citation>
    <scope>NUCLEOTIDE SEQUENCE</scope>
    <source>
        <strain evidence="2">Irish</strain>
        <tissue evidence="2">Whole body</tissue>
    </source>
</reference>
<feature type="compositionally biased region" description="Acidic residues" evidence="1">
    <location>
        <begin position="956"/>
        <end position="976"/>
    </location>
</feature>
<dbReference type="InterPro" id="IPR011011">
    <property type="entry name" value="Znf_FYVE_PHD"/>
</dbReference>
<feature type="region of interest" description="Disordered" evidence="1">
    <location>
        <begin position="95"/>
        <end position="123"/>
    </location>
</feature>
<sequence length="1007" mass="112337">MMEISKGLRKEIMLVQNKLKNAIRDHQICMGKLKDNSNNADILGQIEEIRLHIISLGRCQKQVVQRLRKEVEAFKAENVNGAKLSIASLLGLNNNNNNNNNSNHYNNNNNTSNNNNANSNKSKNNEHVAVDENDEQEDIVQVKVKQNGVFDSRRLSKENYEEVVRNGIDSSSQEKICAKERSRSVEFLPAEADVIEVSDDENTCENPDNVGRLEGIEEVQSSEQSKLNPKQVIFLGNLALITASKFSELQNKRAERKRRSTANPQFVYSNWDIPTKRKRHCYLQSAGNAPQTRQTTVRLNGPSPPPPSKISSSKSTSPPTKSSSSKSLMLMQKSTSLRPNILRNISESGELSNKTQLENGVSDMPISDSKSSQAKTMHIPGLPSCLTIERIESDTAVCIYCRNPGTLTYCDDCPVSYHASCRSSSPPPVRLCSKCVQNQKDEERTQTPVIKKDEEIAAASSAPGVVDKAGENTEVNKTSGGFYQINPTPSSQFITTTTTNNNYGVNHLPISTYLIPISSRNVTNSTVSHPTDQQSNSANDTNITNAADDIKRISDTCINNITYSPLIVNQQHDNCCQLPFANNIQTTEKQQQSFLVIKKISDPSVGGIVSYQQQQQQQQQHSNQYPQLNYSYSELQNPTINYKLPMYESRERQNDLVSASSLIHDQLTSSGTESTIRNNKKSTTRTIPGLKPIASTEKSSANRIDDSGDRRTFELSSTSTTTNVRNECRESKVIGTVGHQTIDFTDSQCSQSKKSTINKLGPKSDINQSNHRTKSGNLLNALLSSNYKSNNITNCNDKSSGENFNNLPPGSIADRLYRRLSEDQSCMRGTGKSTAKFNEYVKLEEAHLSAPSPTNLVQYKLIDKNDEDLILSRSKSCPIIDIKTYEKRDLPRILMRNGRRSVDSLKISREIKVSENHDTIVEKPFCHAENKDEILSNKPDRMDLNILEDTLTATEGECDDNDDDDDEATDSPDDIEYDKIASNIDMQVLEAFESAMKKEVNRDDTDN</sequence>
<feature type="region of interest" description="Disordered" evidence="1">
    <location>
        <begin position="668"/>
        <end position="718"/>
    </location>
</feature>
<proteinExistence type="predicted"/>
<dbReference type="InterPro" id="IPR013083">
    <property type="entry name" value="Znf_RING/FYVE/PHD"/>
</dbReference>
<keyword evidence="3" id="KW-1185">Reference proteome</keyword>
<evidence type="ECO:0000256" key="1">
    <source>
        <dbReference type="SAM" id="MobiDB-lite"/>
    </source>
</evidence>
<evidence type="ECO:0000313" key="2">
    <source>
        <dbReference type="EMBL" id="KAK0177440.1"/>
    </source>
</evidence>
<reference evidence="2" key="2">
    <citation type="submission" date="2023-03" db="EMBL/GenBank/DDBJ databases">
        <authorList>
            <person name="Inwood S.N."/>
            <person name="Skelly J.G."/>
            <person name="Guhlin J."/>
            <person name="Harrop T.W.R."/>
            <person name="Goldson S.G."/>
            <person name="Dearden P.K."/>
        </authorList>
    </citation>
    <scope>NUCLEOTIDE SEQUENCE</scope>
    <source>
        <strain evidence="2">Irish</strain>
        <tissue evidence="2">Whole body</tissue>
    </source>
</reference>
<dbReference type="AlphaFoldDB" id="A0AA39FXR9"/>
<dbReference type="Proteomes" id="UP001168990">
    <property type="component" value="Unassembled WGS sequence"/>
</dbReference>
<feature type="compositionally biased region" description="Polar residues" evidence="1">
    <location>
        <begin position="286"/>
        <end position="298"/>
    </location>
</feature>
<evidence type="ECO:0000313" key="3">
    <source>
        <dbReference type="Proteomes" id="UP001168990"/>
    </source>
</evidence>
<gene>
    <name evidence="2" type="ORF">PV328_001492</name>
</gene>
<organism evidence="2 3">
    <name type="scientific">Microctonus aethiopoides</name>
    <dbReference type="NCBI Taxonomy" id="144406"/>
    <lineage>
        <taxon>Eukaryota</taxon>
        <taxon>Metazoa</taxon>
        <taxon>Ecdysozoa</taxon>
        <taxon>Arthropoda</taxon>
        <taxon>Hexapoda</taxon>
        <taxon>Insecta</taxon>
        <taxon>Pterygota</taxon>
        <taxon>Neoptera</taxon>
        <taxon>Endopterygota</taxon>
        <taxon>Hymenoptera</taxon>
        <taxon>Apocrita</taxon>
        <taxon>Ichneumonoidea</taxon>
        <taxon>Braconidae</taxon>
        <taxon>Euphorinae</taxon>
        <taxon>Microctonus</taxon>
    </lineage>
</organism>
<feature type="region of interest" description="Disordered" evidence="1">
    <location>
        <begin position="955"/>
        <end position="977"/>
    </location>
</feature>
<feature type="compositionally biased region" description="Low complexity" evidence="1">
    <location>
        <begin position="95"/>
        <end position="122"/>
    </location>
</feature>
<feature type="region of interest" description="Disordered" evidence="1">
    <location>
        <begin position="286"/>
        <end position="328"/>
    </location>
</feature>
<protein>
    <submittedName>
        <fullName evidence="2">Uncharacterized protein</fullName>
    </submittedName>
</protein>
<feature type="region of interest" description="Disordered" evidence="1">
    <location>
        <begin position="523"/>
        <end position="543"/>
    </location>
</feature>
<feature type="compositionally biased region" description="Low complexity" evidence="1">
    <location>
        <begin position="309"/>
        <end position="327"/>
    </location>
</feature>
<dbReference type="EMBL" id="JAQQBS010000001">
    <property type="protein sequence ID" value="KAK0177440.1"/>
    <property type="molecule type" value="Genomic_DNA"/>
</dbReference>
<dbReference type="Gene3D" id="3.30.40.10">
    <property type="entry name" value="Zinc/RING finger domain, C3HC4 (zinc finger)"/>
    <property type="match status" value="1"/>
</dbReference>
<name>A0AA39FXR9_9HYME</name>
<dbReference type="SUPFAM" id="SSF57903">
    <property type="entry name" value="FYVE/PHD zinc finger"/>
    <property type="match status" value="1"/>
</dbReference>
<comment type="caution">
    <text evidence="2">The sequence shown here is derived from an EMBL/GenBank/DDBJ whole genome shotgun (WGS) entry which is preliminary data.</text>
</comment>
<feature type="compositionally biased region" description="Polar residues" evidence="1">
    <location>
        <begin position="347"/>
        <end position="359"/>
    </location>
</feature>
<feature type="region of interest" description="Disordered" evidence="1">
    <location>
        <begin position="347"/>
        <end position="376"/>
    </location>
</feature>
<feature type="compositionally biased region" description="Basic and acidic residues" evidence="1">
    <location>
        <begin position="703"/>
        <end position="713"/>
    </location>
</feature>